<proteinExistence type="predicted"/>
<accession>A0A176Z3A4</accession>
<keyword evidence="6" id="KW-1185">Reference proteome</keyword>
<dbReference type="Gene3D" id="1.10.10.10">
    <property type="entry name" value="Winged helix-like DNA-binding domain superfamily/Winged helix DNA-binding domain"/>
    <property type="match status" value="1"/>
</dbReference>
<dbReference type="Pfam" id="PF01638">
    <property type="entry name" value="HxlR"/>
    <property type="match status" value="1"/>
</dbReference>
<organism evidence="5 6">
    <name type="scientific">Bradyrhizobium centrolobii</name>
    <dbReference type="NCBI Taxonomy" id="1505087"/>
    <lineage>
        <taxon>Bacteria</taxon>
        <taxon>Pseudomonadati</taxon>
        <taxon>Pseudomonadota</taxon>
        <taxon>Alphaproteobacteria</taxon>
        <taxon>Hyphomicrobiales</taxon>
        <taxon>Nitrobacteraceae</taxon>
        <taxon>Bradyrhizobium</taxon>
    </lineage>
</organism>
<protein>
    <submittedName>
        <fullName evidence="5">HxlR family transcriptional regulator</fullName>
    </submittedName>
</protein>
<comment type="caution">
    <text evidence="5">The sequence shown here is derived from an EMBL/GenBank/DDBJ whole genome shotgun (WGS) entry which is preliminary data.</text>
</comment>
<dbReference type="EMBL" id="LUUB01000027">
    <property type="protein sequence ID" value="OAF14857.1"/>
    <property type="molecule type" value="Genomic_DNA"/>
</dbReference>
<dbReference type="RefSeq" id="WP_063697000.1">
    <property type="nucleotide sequence ID" value="NZ_LUUB01000027.1"/>
</dbReference>
<name>A0A176Z3A4_9BRAD</name>
<dbReference type="InterPro" id="IPR036388">
    <property type="entry name" value="WH-like_DNA-bd_sf"/>
</dbReference>
<dbReference type="PANTHER" id="PTHR33204:SF18">
    <property type="entry name" value="TRANSCRIPTIONAL REGULATORY PROTEIN"/>
    <property type="match status" value="1"/>
</dbReference>
<reference evidence="5 6" key="1">
    <citation type="submission" date="2016-03" db="EMBL/GenBank/DDBJ databases">
        <title>Draft Genome Sequence of the Strain BR 10245 (Bradyrhizobium sp.) isolated from nodules of Centrolobium paraense.</title>
        <authorList>
            <person name="Simoes-Araujo J.L.Sr."/>
            <person name="Barauna A.C."/>
            <person name="Silva K."/>
            <person name="Zilli J.E."/>
        </authorList>
    </citation>
    <scope>NUCLEOTIDE SEQUENCE [LARGE SCALE GENOMIC DNA]</scope>
    <source>
        <strain evidence="5 6">BR 10245</strain>
    </source>
</reference>
<keyword evidence="1" id="KW-0805">Transcription regulation</keyword>
<evidence type="ECO:0000256" key="1">
    <source>
        <dbReference type="ARBA" id="ARBA00023015"/>
    </source>
</evidence>
<evidence type="ECO:0000259" key="4">
    <source>
        <dbReference type="PROSITE" id="PS51118"/>
    </source>
</evidence>
<keyword evidence="3" id="KW-0804">Transcription</keyword>
<dbReference type="InterPro" id="IPR036390">
    <property type="entry name" value="WH_DNA-bd_sf"/>
</dbReference>
<dbReference type="PROSITE" id="PS51118">
    <property type="entry name" value="HTH_HXLR"/>
    <property type="match status" value="1"/>
</dbReference>
<dbReference type="OrthoDB" id="9800350at2"/>
<sequence>MTADPYDVLDEQCPTREVLSRIADKWAMLVILALEEKTLRFSALRTRVRGVTQKMLTQTLRGLEKDGLVARKVTPTVPVTVEYSLTPLGRSLSQAVSVIRRWTYDYMDEIKRARARFQKTKPVA</sequence>
<gene>
    <name evidence="5" type="ORF">AYJ54_41295</name>
</gene>
<dbReference type="SUPFAM" id="SSF46785">
    <property type="entry name" value="Winged helix' DNA-binding domain"/>
    <property type="match status" value="1"/>
</dbReference>
<dbReference type="PANTHER" id="PTHR33204">
    <property type="entry name" value="TRANSCRIPTIONAL REGULATOR, MARR FAMILY"/>
    <property type="match status" value="1"/>
</dbReference>
<keyword evidence="2" id="KW-0238">DNA-binding</keyword>
<dbReference type="GO" id="GO:0003677">
    <property type="term" value="F:DNA binding"/>
    <property type="evidence" value="ECO:0007669"/>
    <property type="project" value="UniProtKB-KW"/>
</dbReference>
<evidence type="ECO:0000256" key="2">
    <source>
        <dbReference type="ARBA" id="ARBA00023125"/>
    </source>
</evidence>
<dbReference type="Proteomes" id="UP000076959">
    <property type="component" value="Unassembled WGS sequence"/>
</dbReference>
<dbReference type="STRING" id="1505087.AYJ54_41295"/>
<evidence type="ECO:0000256" key="3">
    <source>
        <dbReference type="ARBA" id="ARBA00023163"/>
    </source>
</evidence>
<evidence type="ECO:0000313" key="5">
    <source>
        <dbReference type="EMBL" id="OAF14857.1"/>
    </source>
</evidence>
<dbReference type="AlphaFoldDB" id="A0A176Z3A4"/>
<evidence type="ECO:0000313" key="6">
    <source>
        <dbReference type="Proteomes" id="UP000076959"/>
    </source>
</evidence>
<dbReference type="InterPro" id="IPR002577">
    <property type="entry name" value="HTH_HxlR"/>
</dbReference>
<feature type="domain" description="HTH hxlR-type" evidence="4">
    <location>
        <begin position="13"/>
        <end position="111"/>
    </location>
</feature>